<sequence length="187" mass="21528">MDISVIKPIDKEVIPLEQVKLHLRIDNDEEDRYIESLINAAVDYCETFTKRAINQKQIKIIANSFPKGELKLPIQPIQAIKKISYTDKTGQLKELDPKSYRKVLDVEPPVLVSWDYWPKDVLVSSGSVQIEATVGYIKVPDSIKQATLLLCGHFYENREIMRQGYVNGNEVPFSVTALLYPYKVMRW</sequence>
<protein>
    <submittedName>
        <fullName evidence="1">Head-tail connector protein</fullName>
    </submittedName>
</protein>
<dbReference type="NCBIfam" id="TIGR01560">
    <property type="entry name" value="put_DNA_pack"/>
    <property type="match status" value="2"/>
</dbReference>
<name>A0AAU7VHJ8_9FIRM</name>
<dbReference type="NCBIfam" id="TIGR02215">
    <property type="entry name" value="phage_chp_gp8"/>
    <property type="match status" value="1"/>
</dbReference>
<accession>A0AAU7VHJ8</accession>
<proteinExistence type="predicted"/>
<dbReference type="AlphaFoldDB" id="A0AAU7VHJ8"/>
<gene>
    <name evidence="1" type="ORF">PRVXT_001578</name>
</gene>
<dbReference type="InterPro" id="IPR006450">
    <property type="entry name" value="Phage_HK97_gp6-like"/>
</dbReference>
<dbReference type="RefSeq" id="WP_350342350.1">
    <property type="nucleotide sequence ID" value="NZ_CP158367.1"/>
</dbReference>
<dbReference type="CDD" id="cd08054">
    <property type="entry name" value="gp6"/>
    <property type="match status" value="1"/>
</dbReference>
<reference evidence="1" key="2">
    <citation type="submission" date="2024-06" db="EMBL/GenBank/DDBJ databases">
        <authorList>
            <person name="Petrova K.O."/>
            <person name="Toshchakov S.V."/>
            <person name="Boltjanskaja Y.V."/>
            <person name="Kevbrin V."/>
        </authorList>
    </citation>
    <scope>NUCLEOTIDE SEQUENCE</scope>
    <source>
        <strain evidence="1">Z-910T</strain>
    </source>
</reference>
<dbReference type="InterPro" id="IPR021146">
    <property type="entry name" value="Phage_gp6-like_head-tail"/>
</dbReference>
<dbReference type="InterPro" id="IPR011738">
    <property type="entry name" value="Phage_CHP"/>
</dbReference>
<dbReference type="Gene3D" id="1.10.3230.30">
    <property type="entry name" value="Phage gp6-like head-tail connector protein"/>
    <property type="match status" value="1"/>
</dbReference>
<dbReference type="EMBL" id="CP158367">
    <property type="protein sequence ID" value="XBX73588.1"/>
    <property type="molecule type" value="Genomic_DNA"/>
</dbReference>
<dbReference type="Pfam" id="PF05135">
    <property type="entry name" value="Phage_connect_1"/>
    <property type="match status" value="1"/>
</dbReference>
<reference evidence="1" key="1">
    <citation type="journal article" date="2013" name="Extremophiles">
        <title>Proteinivorax tanatarense gen. nov., sp. nov., an anaerobic, haloalkaliphilic, proteolytic bacterium isolated from a decaying algal bloom, and proposal of Proteinivoraceae fam. nov.</title>
        <authorList>
            <person name="Kevbrin V."/>
            <person name="Boltyanskaya Y."/>
            <person name="Zhilina T."/>
            <person name="Kolganova T."/>
            <person name="Lavrentjeva E."/>
            <person name="Kuznetsov B."/>
        </authorList>
    </citation>
    <scope>NUCLEOTIDE SEQUENCE</scope>
    <source>
        <strain evidence="1">Z-910T</strain>
    </source>
</reference>
<evidence type="ECO:0000313" key="1">
    <source>
        <dbReference type="EMBL" id="XBX73588.1"/>
    </source>
</evidence>
<organism evidence="1">
    <name type="scientific">Proteinivorax tanatarense</name>
    <dbReference type="NCBI Taxonomy" id="1260629"/>
    <lineage>
        <taxon>Bacteria</taxon>
        <taxon>Bacillati</taxon>
        <taxon>Bacillota</taxon>
        <taxon>Clostridia</taxon>
        <taxon>Eubacteriales</taxon>
        <taxon>Proteinivoracaceae</taxon>
        <taxon>Proteinivorax</taxon>
    </lineage>
</organism>